<evidence type="ECO:0000256" key="3">
    <source>
        <dbReference type="ARBA" id="ARBA00012438"/>
    </source>
</evidence>
<dbReference type="Gene3D" id="6.10.340.10">
    <property type="match status" value="1"/>
</dbReference>
<dbReference type="InterPro" id="IPR013656">
    <property type="entry name" value="PAS_4"/>
</dbReference>
<evidence type="ECO:0000259" key="17">
    <source>
        <dbReference type="PROSITE" id="PS50110"/>
    </source>
</evidence>
<protein>
    <recommendedName>
        <fullName evidence="3">histidine kinase</fullName>
        <ecNumber evidence="3">2.7.13.3</ecNumber>
    </recommendedName>
</protein>
<evidence type="ECO:0000259" key="18">
    <source>
        <dbReference type="PROSITE" id="PS50112"/>
    </source>
</evidence>
<dbReference type="InterPro" id="IPR003594">
    <property type="entry name" value="HATPase_dom"/>
</dbReference>
<dbReference type="Pfam" id="PF02518">
    <property type="entry name" value="HATPase_c"/>
    <property type="match status" value="1"/>
</dbReference>
<dbReference type="RefSeq" id="WP_231317574.1">
    <property type="nucleotide sequence ID" value="NZ_CP088156.1"/>
</dbReference>
<keyword evidence="12" id="KW-0902">Two-component regulatory system</keyword>
<dbReference type="PROSITE" id="PS50885">
    <property type="entry name" value="HAMP"/>
    <property type="match status" value="1"/>
</dbReference>
<evidence type="ECO:0000256" key="8">
    <source>
        <dbReference type="ARBA" id="ARBA00022741"/>
    </source>
</evidence>
<dbReference type="InterPro" id="IPR035965">
    <property type="entry name" value="PAS-like_dom_sf"/>
</dbReference>
<dbReference type="SUPFAM" id="SSF52172">
    <property type="entry name" value="CheY-like"/>
    <property type="match status" value="1"/>
</dbReference>
<dbReference type="PROSITE" id="PS50110">
    <property type="entry name" value="RESPONSE_REGULATORY"/>
    <property type="match status" value="1"/>
</dbReference>
<feature type="domain" description="PAC" evidence="19">
    <location>
        <begin position="777"/>
        <end position="827"/>
    </location>
</feature>
<evidence type="ECO:0000256" key="4">
    <source>
        <dbReference type="ARBA" id="ARBA00022475"/>
    </source>
</evidence>
<keyword evidence="9" id="KW-0418">Kinase</keyword>
<dbReference type="SMART" id="SM00448">
    <property type="entry name" value="REC"/>
    <property type="match status" value="1"/>
</dbReference>
<feature type="modified residue" description="4-aspartylphosphate" evidence="13">
    <location>
        <position position="1133"/>
    </location>
</feature>
<dbReference type="SUPFAM" id="SSF103190">
    <property type="entry name" value="Sensory domain-like"/>
    <property type="match status" value="1"/>
</dbReference>
<accession>A0ABY3R4N0</accession>
<evidence type="ECO:0000256" key="9">
    <source>
        <dbReference type="ARBA" id="ARBA00022777"/>
    </source>
</evidence>
<reference evidence="21" key="1">
    <citation type="journal article" date="2024" name="Antonie Van Leeuwenhoek">
        <title>Bradyrhizobium ontarionense sp. nov., a novel bacterial symbiont isolated from Aeschynomene indica (Indian jointvetch), harbours photosynthesis, nitrogen fixation and nitrous oxide (N2O) reductase genes.</title>
        <authorList>
            <person name="Bromfield E.S.P."/>
            <person name="Cloutier S."/>
        </authorList>
    </citation>
    <scope>NUCLEOTIDE SEQUENCE</scope>
    <source>
        <strain evidence="21">A19</strain>
    </source>
</reference>
<keyword evidence="10" id="KW-0067">ATP-binding</keyword>
<dbReference type="CDD" id="cd00130">
    <property type="entry name" value="PAS"/>
    <property type="match status" value="3"/>
</dbReference>
<dbReference type="PRINTS" id="PR00344">
    <property type="entry name" value="BCTRLSENSOR"/>
</dbReference>
<keyword evidence="22" id="KW-1185">Reference proteome</keyword>
<dbReference type="Gene3D" id="3.30.565.10">
    <property type="entry name" value="Histidine kinase-like ATPase, C-terminal domain"/>
    <property type="match status" value="1"/>
</dbReference>
<evidence type="ECO:0000256" key="15">
    <source>
        <dbReference type="SAM" id="Phobius"/>
    </source>
</evidence>
<dbReference type="Pfam" id="PF08447">
    <property type="entry name" value="PAS_3"/>
    <property type="match status" value="1"/>
</dbReference>
<dbReference type="InterPro" id="IPR001610">
    <property type="entry name" value="PAC"/>
</dbReference>
<feature type="region of interest" description="Disordered" evidence="14">
    <location>
        <begin position="1"/>
        <end position="22"/>
    </location>
</feature>
<dbReference type="InterPro" id="IPR001789">
    <property type="entry name" value="Sig_transdc_resp-reg_receiver"/>
</dbReference>
<dbReference type="Pfam" id="PF00989">
    <property type="entry name" value="PAS"/>
    <property type="match status" value="1"/>
</dbReference>
<feature type="domain" description="PAS" evidence="18">
    <location>
        <begin position="575"/>
        <end position="645"/>
    </location>
</feature>
<dbReference type="PROSITE" id="PS50113">
    <property type="entry name" value="PAC"/>
    <property type="match status" value="2"/>
</dbReference>
<dbReference type="Proteomes" id="UP001431010">
    <property type="component" value="Chromosome"/>
</dbReference>
<feature type="transmembrane region" description="Helical" evidence="15">
    <location>
        <begin position="38"/>
        <end position="58"/>
    </location>
</feature>
<evidence type="ECO:0000256" key="6">
    <source>
        <dbReference type="ARBA" id="ARBA00022679"/>
    </source>
</evidence>
<evidence type="ECO:0000256" key="7">
    <source>
        <dbReference type="ARBA" id="ARBA00022692"/>
    </source>
</evidence>
<proteinExistence type="predicted"/>
<dbReference type="Gene3D" id="3.30.450.20">
    <property type="entry name" value="PAS domain"/>
    <property type="match status" value="4"/>
</dbReference>
<evidence type="ECO:0000256" key="5">
    <source>
        <dbReference type="ARBA" id="ARBA00022553"/>
    </source>
</evidence>
<dbReference type="CDD" id="cd06225">
    <property type="entry name" value="HAMP"/>
    <property type="match status" value="1"/>
</dbReference>
<dbReference type="SMART" id="SM00086">
    <property type="entry name" value="PAC"/>
    <property type="match status" value="2"/>
</dbReference>
<dbReference type="InterPro" id="IPR036890">
    <property type="entry name" value="HATPase_C_sf"/>
</dbReference>
<dbReference type="NCBIfam" id="TIGR00229">
    <property type="entry name" value="sensory_box"/>
    <property type="match status" value="3"/>
</dbReference>
<dbReference type="Pfam" id="PF08448">
    <property type="entry name" value="PAS_4"/>
    <property type="match status" value="1"/>
</dbReference>
<keyword evidence="6" id="KW-0808">Transferase</keyword>
<dbReference type="PROSITE" id="PS50109">
    <property type="entry name" value="HIS_KIN"/>
    <property type="match status" value="1"/>
</dbReference>
<evidence type="ECO:0000256" key="12">
    <source>
        <dbReference type="ARBA" id="ARBA00023012"/>
    </source>
</evidence>
<dbReference type="InterPro" id="IPR011006">
    <property type="entry name" value="CheY-like_superfamily"/>
</dbReference>
<evidence type="ECO:0000256" key="11">
    <source>
        <dbReference type="ARBA" id="ARBA00022989"/>
    </source>
</evidence>
<evidence type="ECO:0000313" key="22">
    <source>
        <dbReference type="Proteomes" id="UP001431010"/>
    </source>
</evidence>
<keyword evidence="11 15" id="KW-1133">Transmembrane helix</keyword>
<dbReference type="Pfam" id="PF00072">
    <property type="entry name" value="Response_reg"/>
    <property type="match status" value="1"/>
</dbReference>
<dbReference type="SUPFAM" id="SSF55785">
    <property type="entry name" value="PYP-like sensor domain (PAS domain)"/>
    <property type="match status" value="3"/>
</dbReference>
<evidence type="ECO:0000256" key="13">
    <source>
        <dbReference type="PROSITE-ProRule" id="PRU00169"/>
    </source>
</evidence>
<dbReference type="SUPFAM" id="SSF55874">
    <property type="entry name" value="ATPase domain of HSP90 chaperone/DNA topoisomerase II/histidine kinase"/>
    <property type="match status" value="1"/>
</dbReference>
<gene>
    <name evidence="21" type="ORF">LQG66_20945</name>
</gene>
<dbReference type="InterPro" id="IPR013655">
    <property type="entry name" value="PAS_fold_3"/>
</dbReference>
<dbReference type="InterPro" id="IPR004358">
    <property type="entry name" value="Sig_transdc_His_kin-like_C"/>
</dbReference>
<dbReference type="Gene3D" id="1.10.287.130">
    <property type="match status" value="1"/>
</dbReference>
<keyword evidence="8" id="KW-0547">Nucleotide-binding</keyword>
<feature type="domain" description="Response regulatory" evidence="17">
    <location>
        <begin position="1083"/>
        <end position="1199"/>
    </location>
</feature>
<evidence type="ECO:0000256" key="10">
    <source>
        <dbReference type="ARBA" id="ARBA00022840"/>
    </source>
</evidence>
<dbReference type="CDD" id="cd00082">
    <property type="entry name" value="HisKA"/>
    <property type="match status" value="1"/>
</dbReference>
<dbReference type="SMART" id="SM00304">
    <property type="entry name" value="HAMP"/>
    <property type="match status" value="1"/>
</dbReference>
<feature type="domain" description="Histidine kinase" evidence="16">
    <location>
        <begin position="840"/>
        <end position="1063"/>
    </location>
</feature>
<dbReference type="InterPro" id="IPR005467">
    <property type="entry name" value="His_kinase_dom"/>
</dbReference>
<feature type="domain" description="PAS" evidence="18">
    <location>
        <begin position="449"/>
        <end position="519"/>
    </location>
</feature>
<dbReference type="Gene3D" id="3.40.50.2300">
    <property type="match status" value="1"/>
</dbReference>
<name>A0ABY3R4N0_9BRAD</name>
<feature type="domain" description="PAS" evidence="18">
    <location>
        <begin position="697"/>
        <end position="768"/>
    </location>
</feature>
<dbReference type="InterPro" id="IPR000700">
    <property type="entry name" value="PAS-assoc_C"/>
</dbReference>
<feature type="domain" description="HAMP" evidence="20">
    <location>
        <begin position="376"/>
        <end position="427"/>
    </location>
</feature>
<feature type="domain" description="PAC" evidence="19">
    <location>
        <begin position="522"/>
        <end position="574"/>
    </location>
</feature>
<dbReference type="PANTHER" id="PTHR43065:SF49">
    <property type="entry name" value="HISTIDINE KINASE"/>
    <property type="match status" value="1"/>
</dbReference>
<evidence type="ECO:0000256" key="2">
    <source>
        <dbReference type="ARBA" id="ARBA00004651"/>
    </source>
</evidence>
<organism evidence="21 22">
    <name type="scientific">Bradyrhizobium ontarionense</name>
    <dbReference type="NCBI Taxonomy" id="2898149"/>
    <lineage>
        <taxon>Bacteria</taxon>
        <taxon>Pseudomonadati</taxon>
        <taxon>Pseudomonadota</taxon>
        <taxon>Alphaproteobacteria</taxon>
        <taxon>Hyphomicrobiales</taxon>
        <taxon>Nitrobacteraceae</taxon>
        <taxon>Bradyrhizobium</taxon>
    </lineage>
</organism>
<dbReference type="EMBL" id="CP088156">
    <property type="protein sequence ID" value="UFZ01781.1"/>
    <property type="molecule type" value="Genomic_DNA"/>
</dbReference>
<dbReference type="SUPFAM" id="SSF47384">
    <property type="entry name" value="Homodimeric domain of signal transducing histidine kinase"/>
    <property type="match status" value="1"/>
</dbReference>
<dbReference type="InterPro" id="IPR003661">
    <property type="entry name" value="HisK_dim/P_dom"/>
</dbReference>
<dbReference type="SMART" id="SM00388">
    <property type="entry name" value="HisKA"/>
    <property type="match status" value="1"/>
</dbReference>
<dbReference type="SMART" id="SM00387">
    <property type="entry name" value="HATPase_c"/>
    <property type="match status" value="1"/>
</dbReference>
<keyword evidence="7 15" id="KW-0812">Transmembrane</keyword>
<dbReference type="PROSITE" id="PS50112">
    <property type="entry name" value="PAS"/>
    <property type="match status" value="3"/>
</dbReference>
<dbReference type="InterPro" id="IPR029151">
    <property type="entry name" value="Sensor-like_sf"/>
</dbReference>
<dbReference type="InterPro" id="IPR000014">
    <property type="entry name" value="PAS"/>
</dbReference>
<sequence length="1204" mass="131734">MLFRTPDSRTGQEPLLSGSSNGNDPLGLGRRMTLTTRLAIAMILLVAIAVFAVGWLGYRSLERALLPRALDRIEAHSRLMANELENYVGGARNDLASYRASPNLATLIRTLKTGGLDPREGLPAQSWRERVATRYFAELQAKQTYAMIRVVGIDNNYREVIRVDRLGPGDSVRIAAEDELITRGERNYIKETLRLGPGEIRVSPVILDGNTTDPKTGVPMLCVGTPVFSPDGKPFGILMLDVDMRPVFAHLRIAARPGAQLYVVNARGDYLFHPESDREFASKRGRSTRWQDDFPTLASATGSTQGFARILHDEAERPGGVAFAPALLAGQEWVAVIETIPNTAFMAPALAIRKTAIEVGLIAMLCAAALAFVVARSLTRPINQLTQAVEGVGRGEAVKIPLEAVGETGVLAHAFARVMEEVRAKTAELEREVQEHYLTEAARDHFAARERLYSAAVESSNDAIVTLSLDGTITGWNPAAETMLGYSAEEAVGRDANFVVPPDRLAEAQDILVRVARGERIQHFETVHIRKDGDPILVWLSISPIKSPTGQIIGASKIARDITESRKTEQALRQQTEERRRIFETSQDLILITDRHGVVVQASPSAEAILGYKPAEMIGRNGADFIHPNDLPKARDELRASRKGLRALNSDARYIHKDGRVVTLSWTSNWSEPVQRHFFIGRDMTESRLAQETLRESEQLARNIVETALDAFVQIDDKGSILNWNSQAEKIFGWSRAEIIGMDVLDLITVAGEGEELRAALGRILLTGQASTLGTGRRREVMVRRRDGREFKAELSVTALKTRNGFVLNGFFRDLTDKIATEERIRQSEKMEAIGQLTGGIAHDFNNILTVITGTIEILAAAVAKEPQLAAITRMIDEAAARGADLTQHLLAFARRQPLQPREVDVNTLVIDTAKLLRPTLGEQIEIESVFQDETCVAHVDPNQLATAVINLALNARDAMPNGGKLILETGWSDLDENYASLYDDVRPGRYATIAVSDSGSGIPAAIIDKVFNPFFTSKGPGKGTGLGLSMVYGFVKQSAGHIRIYSEEGNGTTIRMYLPPGSEGAIALTSGAEPAIEGGHETILVVEDDRLVRGYVLAQLHALGYATLEAANATEALAITNAGEPFDLLFTDIIMPGTMNGRQLASEIQRIRAGQKVLFTSGYTENAIVHHGRLDEGCLLLAKPYRKSELAKMLRKALAPPEM</sequence>
<dbReference type="EC" id="2.7.13.3" evidence="3"/>
<dbReference type="InterPro" id="IPR003660">
    <property type="entry name" value="HAMP_dom"/>
</dbReference>
<keyword evidence="15" id="KW-0472">Membrane</keyword>
<keyword evidence="4" id="KW-1003">Cell membrane</keyword>
<comment type="subcellular location">
    <subcellularLocation>
        <location evidence="2">Cell membrane</location>
        <topology evidence="2">Multi-pass membrane protein</topology>
    </subcellularLocation>
</comment>
<keyword evidence="5 13" id="KW-0597">Phosphoprotein</keyword>
<evidence type="ECO:0000259" key="16">
    <source>
        <dbReference type="PROSITE" id="PS50109"/>
    </source>
</evidence>
<evidence type="ECO:0000256" key="1">
    <source>
        <dbReference type="ARBA" id="ARBA00000085"/>
    </source>
</evidence>
<dbReference type="InterPro" id="IPR013767">
    <property type="entry name" value="PAS_fold"/>
</dbReference>
<dbReference type="PANTHER" id="PTHR43065">
    <property type="entry name" value="SENSOR HISTIDINE KINASE"/>
    <property type="match status" value="1"/>
</dbReference>
<dbReference type="Pfam" id="PF00512">
    <property type="entry name" value="HisKA"/>
    <property type="match status" value="1"/>
</dbReference>
<evidence type="ECO:0000313" key="21">
    <source>
        <dbReference type="EMBL" id="UFZ01781.1"/>
    </source>
</evidence>
<evidence type="ECO:0000259" key="20">
    <source>
        <dbReference type="PROSITE" id="PS50885"/>
    </source>
</evidence>
<comment type="catalytic activity">
    <reaction evidence="1">
        <text>ATP + protein L-histidine = ADP + protein N-phospho-L-histidine.</text>
        <dbReference type="EC" id="2.7.13.3"/>
    </reaction>
</comment>
<dbReference type="InterPro" id="IPR036097">
    <property type="entry name" value="HisK_dim/P_sf"/>
</dbReference>
<evidence type="ECO:0000259" key="19">
    <source>
        <dbReference type="PROSITE" id="PS50113"/>
    </source>
</evidence>
<evidence type="ECO:0000256" key="14">
    <source>
        <dbReference type="SAM" id="MobiDB-lite"/>
    </source>
</evidence>
<dbReference type="SMART" id="SM00091">
    <property type="entry name" value="PAS"/>
    <property type="match status" value="3"/>
</dbReference>